<keyword evidence="2" id="KW-0812">Transmembrane</keyword>
<gene>
    <name evidence="3" type="ORF">METZ01_LOCUS428870</name>
</gene>
<reference evidence="3" key="1">
    <citation type="submission" date="2018-05" db="EMBL/GenBank/DDBJ databases">
        <authorList>
            <person name="Lanie J.A."/>
            <person name="Ng W.-L."/>
            <person name="Kazmierczak K.M."/>
            <person name="Andrzejewski T.M."/>
            <person name="Davidsen T.M."/>
            <person name="Wayne K.J."/>
            <person name="Tettelin H."/>
            <person name="Glass J.I."/>
            <person name="Rusch D."/>
            <person name="Podicherti R."/>
            <person name="Tsui H.-C.T."/>
            <person name="Winkler M.E."/>
        </authorList>
    </citation>
    <scope>NUCLEOTIDE SEQUENCE</scope>
</reference>
<evidence type="ECO:0000256" key="1">
    <source>
        <dbReference type="SAM" id="MobiDB-lite"/>
    </source>
</evidence>
<feature type="transmembrane region" description="Helical" evidence="2">
    <location>
        <begin position="7"/>
        <end position="23"/>
    </location>
</feature>
<dbReference type="AlphaFoldDB" id="A0A382XYB3"/>
<accession>A0A382XYB3</accession>
<protein>
    <submittedName>
        <fullName evidence="3">Uncharacterized protein</fullName>
    </submittedName>
</protein>
<evidence type="ECO:0000313" key="3">
    <source>
        <dbReference type="EMBL" id="SVD76016.1"/>
    </source>
</evidence>
<feature type="region of interest" description="Disordered" evidence="1">
    <location>
        <begin position="71"/>
        <end position="125"/>
    </location>
</feature>
<feature type="compositionally biased region" description="Pro residues" evidence="1">
    <location>
        <begin position="107"/>
        <end position="119"/>
    </location>
</feature>
<sequence>MASTLRTPLIFLIIAAVPIYFVYVASEGLLIQAAGAVVLLLMVSLLLFSSRKPVQNPAIIADSDESKVDTLGSVELPPPVLSEEGATERMERKIRRSRRRQVEETTPAPPMPTLPPMPAPSAEDGLGEFQINDITTDMAKVYVATSDPETQMEAEVENYLIQKRGRRDEIRQRIRRDRRMESSRRASLEASKWTEVEDGEDISALLEAPNHGLIVLTEPEEPDPSIPQGISYVRIDAERVVKTRVSLDVPRKVN</sequence>
<feature type="transmembrane region" description="Helical" evidence="2">
    <location>
        <begin position="29"/>
        <end position="48"/>
    </location>
</feature>
<name>A0A382XYB3_9ZZZZ</name>
<keyword evidence="2" id="KW-0472">Membrane</keyword>
<dbReference type="EMBL" id="UINC01171446">
    <property type="protein sequence ID" value="SVD76016.1"/>
    <property type="molecule type" value="Genomic_DNA"/>
</dbReference>
<proteinExistence type="predicted"/>
<evidence type="ECO:0000256" key="2">
    <source>
        <dbReference type="SAM" id="Phobius"/>
    </source>
</evidence>
<feature type="non-terminal residue" evidence="3">
    <location>
        <position position="254"/>
    </location>
</feature>
<keyword evidence="2" id="KW-1133">Transmembrane helix</keyword>
<organism evidence="3">
    <name type="scientific">marine metagenome</name>
    <dbReference type="NCBI Taxonomy" id="408172"/>
    <lineage>
        <taxon>unclassified sequences</taxon>
        <taxon>metagenomes</taxon>
        <taxon>ecological metagenomes</taxon>
    </lineage>
</organism>